<dbReference type="PANTHER" id="PTHR42732">
    <property type="entry name" value="BETA-GALACTOSIDASE"/>
    <property type="match status" value="1"/>
</dbReference>
<dbReference type="AlphaFoldDB" id="A0A3S9H9R2"/>
<dbReference type="Proteomes" id="UP000273326">
    <property type="component" value="Chromosome"/>
</dbReference>
<dbReference type="SUPFAM" id="SSF49303">
    <property type="entry name" value="beta-Galactosidase/glucuronidase domain"/>
    <property type="match status" value="1"/>
</dbReference>
<keyword evidence="2" id="KW-0378">Hydrolase</keyword>
<gene>
    <name evidence="7" type="ORF">EJN90_05360</name>
</gene>
<evidence type="ECO:0000259" key="6">
    <source>
        <dbReference type="Pfam" id="PF18565"/>
    </source>
</evidence>
<feature type="domain" description="Glycoside hydrolase family 2 immunoglobulin-like beta-sandwich" evidence="4">
    <location>
        <begin position="160"/>
        <end position="274"/>
    </location>
</feature>
<evidence type="ECO:0000256" key="3">
    <source>
        <dbReference type="ARBA" id="ARBA00023295"/>
    </source>
</evidence>
<dbReference type="InterPro" id="IPR036156">
    <property type="entry name" value="Beta-gal/glucu_dom_sf"/>
</dbReference>
<dbReference type="GO" id="GO:0005975">
    <property type="term" value="P:carbohydrate metabolic process"/>
    <property type="evidence" value="ECO:0007669"/>
    <property type="project" value="InterPro"/>
</dbReference>
<evidence type="ECO:0000313" key="7">
    <source>
        <dbReference type="EMBL" id="AZP04142.1"/>
    </source>
</evidence>
<dbReference type="EMBL" id="CP034465">
    <property type="protein sequence ID" value="AZP04142.1"/>
    <property type="molecule type" value="Genomic_DNA"/>
</dbReference>
<dbReference type="InterPro" id="IPR013783">
    <property type="entry name" value="Ig-like_fold"/>
</dbReference>
<dbReference type="RefSeq" id="WP_126109268.1">
    <property type="nucleotide sequence ID" value="NZ_CP034465.1"/>
</dbReference>
<dbReference type="InterPro" id="IPR006103">
    <property type="entry name" value="Glyco_hydro_2_cat"/>
</dbReference>
<comment type="similarity">
    <text evidence="1">Belongs to the glycosyl hydrolase 2 family.</text>
</comment>
<dbReference type="Pfam" id="PF18565">
    <property type="entry name" value="Glyco_hydro2_C5"/>
    <property type="match status" value="1"/>
</dbReference>
<dbReference type="InterPro" id="IPR051913">
    <property type="entry name" value="GH2_Domain-Containing"/>
</dbReference>
<dbReference type="KEGG" id="jeh:EJN90_05360"/>
<dbReference type="GO" id="GO:0004553">
    <property type="term" value="F:hydrolase activity, hydrolyzing O-glycosyl compounds"/>
    <property type="evidence" value="ECO:0007669"/>
    <property type="project" value="InterPro"/>
</dbReference>
<dbReference type="InterPro" id="IPR040605">
    <property type="entry name" value="Glyco_hydro2_dom5"/>
</dbReference>
<dbReference type="InterPro" id="IPR008979">
    <property type="entry name" value="Galactose-bd-like_sf"/>
</dbReference>
<dbReference type="OrthoDB" id="9762066at2"/>
<sequence length="804" mass="92783">MKKLYLKDWLFLREEEKEAWKKDFDDSSWKKIKVPHDWSVEYPFEKCFSSGTGYLPGGVGWYRTKLSLKELGDLTNKIVKIHFEGIYKNARVWINGYHMGLRPSGYASFHYDLTDILPYAPDDDLIISVRVERSDLADSRWYNGNGINRNVSIEVHDCIYIEDYGTVFSTPDVNKQEAEVVIEHQITNSSNQDKVVTIIQSLESLQTKKAVTFEQEVNLLAGKSQAVKLYKKISNPELWSPAQPNLYRLHTKLKFQNDFMEENENVYTEHVGIREFNFDSNSGFYLNGKQTKIKGVCLHEDAGSFGTAVPVSVWTRRLLKLKEMGTNAIRMAHNPHSFDLYRLCDVLGFLVFDEAFDEWENPKNKWWQGHNIYPPKLEGAAEHFPNWYEEDLKNMILRNRNHPSIIAWSIGNEIDYPNDPYANPIFAEMTGNNDKSKPAAERIYNPHRPDMRRLSTIADKLIKITKELDPTRPVTLAAAFPELSTKIGLIDNLDVVGYNYKEHLYEEDHERFPDKPFIGSENGHGFKEWKFAKDLPYISGQFLWTGIDYLGEAHGWPIHGSGAGLLTLAGFEKPSYYKRKSWWSFEPTVYLTTLPYDKNSEHPEWEPTFRKWEYLTDQEVEVRCYTNSESIQLKIGEQIVSEVSYNEDYGYYSAVVKYKGQSLSVEAKFEETFLVDEISPAYSPAALDVEIADIPTAWIRKIESADLNFEKNLYQLECQLIDQEGKPTLSEVPVYVEVENGTLLGLENGDLSDITSYSETFRRTFQGKLMCFVEGDIGKETYITMRSPGLPVSQLKLENKQEDS</sequence>
<evidence type="ECO:0000313" key="8">
    <source>
        <dbReference type="Proteomes" id="UP000273326"/>
    </source>
</evidence>
<name>A0A3S9H9R2_9LACT</name>
<organism evidence="7 8">
    <name type="scientific">Jeotgalibaca ciconiae</name>
    <dbReference type="NCBI Taxonomy" id="2496265"/>
    <lineage>
        <taxon>Bacteria</taxon>
        <taxon>Bacillati</taxon>
        <taxon>Bacillota</taxon>
        <taxon>Bacilli</taxon>
        <taxon>Lactobacillales</taxon>
        <taxon>Carnobacteriaceae</taxon>
        <taxon>Jeotgalibaca</taxon>
    </lineage>
</organism>
<proteinExistence type="inferred from homology"/>
<dbReference type="Gene3D" id="2.60.40.10">
    <property type="entry name" value="Immunoglobulins"/>
    <property type="match status" value="2"/>
</dbReference>
<feature type="domain" description="Glycoside hydrolase family 2" evidence="6">
    <location>
        <begin position="711"/>
        <end position="794"/>
    </location>
</feature>
<feature type="domain" description="Glycoside hydrolase family 2 catalytic" evidence="5">
    <location>
        <begin position="281"/>
        <end position="525"/>
    </location>
</feature>
<dbReference type="Pfam" id="PF00703">
    <property type="entry name" value="Glyco_hydro_2"/>
    <property type="match status" value="1"/>
</dbReference>
<evidence type="ECO:0000259" key="4">
    <source>
        <dbReference type="Pfam" id="PF00703"/>
    </source>
</evidence>
<reference evidence="8" key="1">
    <citation type="submission" date="2018-12" db="EMBL/GenBank/DDBJ databases">
        <title>Complete genome sequencing of Jeotgalibaca sp. H21T32.</title>
        <authorList>
            <person name="Bae J.-W."/>
            <person name="Lee S.-Y."/>
        </authorList>
    </citation>
    <scope>NUCLEOTIDE SEQUENCE [LARGE SCALE GENOMIC DNA]</scope>
    <source>
        <strain evidence="8">H21T32</strain>
    </source>
</reference>
<keyword evidence="3" id="KW-0326">Glycosidase</keyword>
<dbReference type="Gene3D" id="3.20.20.80">
    <property type="entry name" value="Glycosidases"/>
    <property type="match status" value="1"/>
</dbReference>
<dbReference type="Gene3D" id="2.60.120.260">
    <property type="entry name" value="Galactose-binding domain-like"/>
    <property type="match status" value="1"/>
</dbReference>
<dbReference type="Pfam" id="PF02836">
    <property type="entry name" value="Glyco_hydro_2_C"/>
    <property type="match status" value="1"/>
</dbReference>
<accession>A0A3S9H9R2</accession>
<dbReference type="PANTHER" id="PTHR42732:SF1">
    <property type="entry name" value="BETA-MANNOSIDASE"/>
    <property type="match status" value="1"/>
</dbReference>
<dbReference type="InterPro" id="IPR006101">
    <property type="entry name" value="Glyco_hydro_2"/>
</dbReference>
<dbReference type="SUPFAM" id="SSF49785">
    <property type="entry name" value="Galactose-binding domain-like"/>
    <property type="match status" value="1"/>
</dbReference>
<dbReference type="InterPro" id="IPR017853">
    <property type="entry name" value="GH"/>
</dbReference>
<evidence type="ECO:0000259" key="5">
    <source>
        <dbReference type="Pfam" id="PF02836"/>
    </source>
</evidence>
<keyword evidence="8" id="KW-1185">Reference proteome</keyword>
<dbReference type="SUPFAM" id="SSF51445">
    <property type="entry name" value="(Trans)glycosidases"/>
    <property type="match status" value="1"/>
</dbReference>
<dbReference type="PRINTS" id="PR00132">
    <property type="entry name" value="GLHYDRLASE2"/>
</dbReference>
<evidence type="ECO:0000256" key="1">
    <source>
        <dbReference type="ARBA" id="ARBA00007401"/>
    </source>
</evidence>
<protein>
    <submittedName>
        <fullName evidence="7">Beta-galactosidase</fullName>
    </submittedName>
</protein>
<dbReference type="InterPro" id="IPR006102">
    <property type="entry name" value="Ig-like_GH2"/>
</dbReference>
<evidence type="ECO:0000256" key="2">
    <source>
        <dbReference type="ARBA" id="ARBA00022801"/>
    </source>
</evidence>